<dbReference type="AlphaFoldDB" id="A0A4R2HKI0"/>
<name>A0A4R2HKI0_9ACTN</name>
<accession>A0A4R2HKI0</accession>
<evidence type="ECO:0000313" key="3">
    <source>
        <dbReference type="Proteomes" id="UP000294508"/>
    </source>
</evidence>
<keyword evidence="3" id="KW-1185">Reference proteome</keyword>
<dbReference type="EMBL" id="SLWN01000005">
    <property type="protein sequence ID" value="TCO30537.1"/>
    <property type="molecule type" value="Genomic_DNA"/>
</dbReference>
<dbReference type="Proteomes" id="UP000294508">
    <property type="component" value="Unassembled WGS sequence"/>
</dbReference>
<proteinExistence type="predicted"/>
<evidence type="ECO:0000256" key="1">
    <source>
        <dbReference type="SAM" id="MobiDB-lite"/>
    </source>
</evidence>
<reference evidence="2 3" key="1">
    <citation type="journal article" date="2015" name="Stand. Genomic Sci.">
        <title>Genomic Encyclopedia of Bacterial and Archaeal Type Strains, Phase III: the genomes of soil and plant-associated and newly described type strains.</title>
        <authorList>
            <person name="Whitman W.B."/>
            <person name="Woyke T."/>
            <person name="Klenk H.P."/>
            <person name="Zhou Y."/>
            <person name="Lilburn T.G."/>
            <person name="Beck B.J."/>
            <person name="De Vos P."/>
            <person name="Vandamme P."/>
            <person name="Eisen J.A."/>
            <person name="Garrity G."/>
            <person name="Hugenholtz P."/>
            <person name="Kyrpides N.C."/>
        </authorList>
    </citation>
    <scope>NUCLEOTIDE SEQUENCE [LARGE SCALE GENOMIC DNA]</scope>
    <source>
        <strain evidence="2 3">VKM Ac-2572</strain>
    </source>
</reference>
<feature type="region of interest" description="Disordered" evidence="1">
    <location>
        <begin position="1"/>
        <end position="23"/>
    </location>
</feature>
<dbReference type="RefSeq" id="WP_132210181.1">
    <property type="nucleotide sequence ID" value="NZ_SLWN01000005.1"/>
</dbReference>
<comment type="caution">
    <text evidence="2">The sequence shown here is derived from an EMBL/GenBank/DDBJ whole genome shotgun (WGS) entry which is preliminary data.</text>
</comment>
<sequence>MARPDEPGVESPEAMKKRAAALREAAGRARTLAGPLGTHMDLPVKSATADDVWHGPYAQESTARLQKDQKTVRGLAADLNATADAWIREAERLESEAASAPK</sequence>
<gene>
    <name evidence="2" type="ORF">EV652_105539</name>
</gene>
<evidence type="ECO:0000313" key="2">
    <source>
        <dbReference type="EMBL" id="TCO30537.1"/>
    </source>
</evidence>
<organism evidence="2 3">
    <name type="scientific">Kribbella steppae</name>
    <dbReference type="NCBI Taxonomy" id="2512223"/>
    <lineage>
        <taxon>Bacteria</taxon>
        <taxon>Bacillati</taxon>
        <taxon>Actinomycetota</taxon>
        <taxon>Actinomycetes</taxon>
        <taxon>Propionibacteriales</taxon>
        <taxon>Kribbellaceae</taxon>
        <taxon>Kribbella</taxon>
    </lineage>
</organism>
<dbReference type="OrthoDB" id="4262106at2"/>
<protein>
    <recommendedName>
        <fullName evidence="4">Excreted virulence factor EspC (Type VII ESX diderm)</fullName>
    </recommendedName>
</protein>
<evidence type="ECO:0008006" key="4">
    <source>
        <dbReference type="Google" id="ProtNLM"/>
    </source>
</evidence>